<sequence>MESMESKLTKAKMESCGWQLKEYPKVNLNDSYMVYFRDFRTDTLTVMALQKVAFSDFKVNHKLPISNLVEKLTPLLNKLHNGNGLTEGEVDEINPVLIHYIKKTQTFFKWKNTFGGRTRAHFIINIYKDNQAGGEYLILRPVLIGSAEEIIIADDVTQMTDEIYYLDRERNKSWFR</sequence>
<name>A0A381KQ23_9ENTR</name>
<proteinExistence type="predicted"/>
<gene>
    <name evidence="1" type="ORF">NCTC12119_04937</name>
</gene>
<reference evidence="1 2" key="1">
    <citation type="submission" date="2018-06" db="EMBL/GenBank/DDBJ databases">
        <authorList>
            <consortium name="Pathogen Informatics"/>
            <person name="Doyle S."/>
        </authorList>
    </citation>
    <scope>NUCLEOTIDE SEQUENCE [LARGE SCALE GENOMIC DNA]</scope>
    <source>
        <strain evidence="1 2">NCTC12119</strain>
    </source>
</reference>
<dbReference type="RefSeq" id="WP_115632134.1">
    <property type="nucleotide sequence ID" value="NZ_UIGI01000002.1"/>
</dbReference>
<dbReference type="Proteomes" id="UP000255528">
    <property type="component" value="Unassembled WGS sequence"/>
</dbReference>
<evidence type="ECO:0000313" key="1">
    <source>
        <dbReference type="EMBL" id="SUY92907.1"/>
    </source>
</evidence>
<organism evidence="1 2">
    <name type="scientific">Buttiauxella agrestis</name>
    <dbReference type="NCBI Taxonomy" id="82977"/>
    <lineage>
        <taxon>Bacteria</taxon>
        <taxon>Pseudomonadati</taxon>
        <taxon>Pseudomonadota</taxon>
        <taxon>Gammaproteobacteria</taxon>
        <taxon>Enterobacterales</taxon>
        <taxon>Enterobacteriaceae</taxon>
        <taxon>Buttiauxella</taxon>
    </lineage>
</organism>
<dbReference type="AlphaFoldDB" id="A0A381KQ23"/>
<dbReference type="EMBL" id="UIGI01000002">
    <property type="protein sequence ID" value="SUY92907.1"/>
    <property type="molecule type" value="Genomic_DNA"/>
</dbReference>
<accession>A0A381KQ23</accession>
<evidence type="ECO:0000313" key="2">
    <source>
        <dbReference type="Proteomes" id="UP000255528"/>
    </source>
</evidence>
<protein>
    <submittedName>
        <fullName evidence="1">Uncharacterized protein</fullName>
    </submittedName>
</protein>